<feature type="transmembrane region" description="Helical" evidence="8">
    <location>
        <begin position="184"/>
        <end position="204"/>
    </location>
</feature>
<dbReference type="Gene3D" id="1.20.1740.10">
    <property type="entry name" value="Amino acid/polyamine transporter I"/>
    <property type="match status" value="1"/>
</dbReference>
<evidence type="ECO:0000256" key="4">
    <source>
        <dbReference type="ARBA" id="ARBA00022544"/>
    </source>
</evidence>
<dbReference type="PANTHER" id="PTHR34975:SF2">
    <property type="entry name" value="SPORE GERMINATION PROTEIN A2"/>
    <property type="match status" value="1"/>
</dbReference>
<dbReference type="InterPro" id="IPR004761">
    <property type="entry name" value="Spore_GerAB"/>
</dbReference>
<dbReference type="Proteomes" id="UP001652445">
    <property type="component" value="Unassembled WGS sequence"/>
</dbReference>
<organism evidence="9 10">
    <name type="scientific">Paenibacillus baimaensis</name>
    <dbReference type="NCBI Taxonomy" id="2982185"/>
    <lineage>
        <taxon>Bacteria</taxon>
        <taxon>Bacillati</taxon>
        <taxon>Bacillota</taxon>
        <taxon>Bacilli</taxon>
        <taxon>Bacillales</taxon>
        <taxon>Paenibacillaceae</taxon>
        <taxon>Paenibacillus</taxon>
    </lineage>
</organism>
<evidence type="ECO:0000313" key="10">
    <source>
        <dbReference type="Proteomes" id="UP001652445"/>
    </source>
</evidence>
<dbReference type="PANTHER" id="PTHR34975">
    <property type="entry name" value="SPORE GERMINATION PROTEIN A2"/>
    <property type="match status" value="1"/>
</dbReference>
<protein>
    <submittedName>
        <fullName evidence="9">Spore germination protein</fullName>
    </submittedName>
</protein>
<keyword evidence="10" id="KW-1185">Reference proteome</keyword>
<comment type="caution">
    <text evidence="9">The sequence shown here is derived from an EMBL/GenBank/DDBJ whole genome shotgun (WGS) entry which is preliminary data.</text>
</comment>
<evidence type="ECO:0000256" key="8">
    <source>
        <dbReference type="SAM" id="Phobius"/>
    </source>
</evidence>
<proteinExistence type="inferred from homology"/>
<dbReference type="RefSeq" id="WP_262687196.1">
    <property type="nucleotide sequence ID" value="NZ_JAOQIO010000103.1"/>
</dbReference>
<feature type="transmembrane region" description="Helical" evidence="8">
    <location>
        <begin position="301"/>
        <end position="321"/>
    </location>
</feature>
<evidence type="ECO:0000256" key="1">
    <source>
        <dbReference type="ARBA" id="ARBA00004141"/>
    </source>
</evidence>
<dbReference type="NCBIfam" id="TIGR00912">
    <property type="entry name" value="2A0309"/>
    <property type="match status" value="1"/>
</dbReference>
<feature type="transmembrane region" description="Helical" evidence="8">
    <location>
        <begin position="145"/>
        <end position="164"/>
    </location>
</feature>
<dbReference type="Pfam" id="PF03845">
    <property type="entry name" value="Spore_permease"/>
    <property type="match status" value="1"/>
</dbReference>
<reference evidence="9 10" key="1">
    <citation type="submission" date="2022-09" db="EMBL/GenBank/DDBJ databases">
        <authorList>
            <person name="Han X.L."/>
            <person name="Wang Q."/>
            <person name="Lu T."/>
        </authorList>
    </citation>
    <scope>NUCLEOTIDE SEQUENCE [LARGE SCALE GENOMIC DNA]</scope>
    <source>
        <strain evidence="9 10">WQ 127069</strain>
    </source>
</reference>
<feature type="transmembrane region" description="Helical" evidence="8">
    <location>
        <begin position="268"/>
        <end position="289"/>
    </location>
</feature>
<feature type="transmembrane region" description="Helical" evidence="8">
    <location>
        <begin position="216"/>
        <end position="248"/>
    </location>
</feature>
<keyword evidence="5 8" id="KW-0812">Transmembrane</keyword>
<evidence type="ECO:0000256" key="7">
    <source>
        <dbReference type="ARBA" id="ARBA00023136"/>
    </source>
</evidence>
<feature type="transmembrane region" description="Helical" evidence="8">
    <location>
        <begin position="327"/>
        <end position="353"/>
    </location>
</feature>
<evidence type="ECO:0000313" key="9">
    <source>
        <dbReference type="EMBL" id="MCU6796376.1"/>
    </source>
</evidence>
<sequence length="363" mass="40716">MNAKEQISSAQMAILMYQTVLGTAILLLPSATTALAGRDMWLTPIIGSVCGFVMVWVAYRLHQYYPDQSIFGYMESILGKYISKIVGFVFLLFNLHILGATVRDYSEFIVGNFFKKTPLIVVAASMVLVCAFAVRAGIEVIARCVQLFIPIVLLLLLLTIFFIIPDMKLTNLQPFLENGLVPPIKGSLVVQGWFCQFVLISYLYPTLKDPHKALKWAHISVAAVTFTMVIMNLAILLLMGTLAGRIIYPVLFASRYIMLADFFEHVEAMIMMIWVLGTFSKLSLFYYTFAVGAADWLKLTSYRSIVLPLGVLITVMSIWVSNNLQELAHFISTSGTFYILTGFVVFPILLWAIASVRRRLSQP</sequence>
<keyword evidence="6 8" id="KW-1133">Transmembrane helix</keyword>
<feature type="transmembrane region" description="Helical" evidence="8">
    <location>
        <begin position="41"/>
        <end position="61"/>
    </location>
</feature>
<feature type="transmembrane region" description="Helical" evidence="8">
    <location>
        <begin position="81"/>
        <end position="99"/>
    </location>
</feature>
<evidence type="ECO:0000256" key="6">
    <source>
        <dbReference type="ARBA" id="ARBA00022989"/>
    </source>
</evidence>
<name>A0ABT2UQT2_9BACL</name>
<dbReference type="EMBL" id="JAOQIO010000103">
    <property type="protein sequence ID" value="MCU6796376.1"/>
    <property type="molecule type" value="Genomic_DNA"/>
</dbReference>
<evidence type="ECO:0000256" key="2">
    <source>
        <dbReference type="ARBA" id="ARBA00007998"/>
    </source>
</evidence>
<evidence type="ECO:0000256" key="3">
    <source>
        <dbReference type="ARBA" id="ARBA00022448"/>
    </source>
</evidence>
<keyword evidence="3" id="KW-0813">Transport</keyword>
<feature type="transmembrane region" description="Helical" evidence="8">
    <location>
        <begin position="119"/>
        <end position="138"/>
    </location>
</feature>
<comment type="subcellular location">
    <subcellularLocation>
        <location evidence="1">Membrane</location>
        <topology evidence="1">Multi-pass membrane protein</topology>
    </subcellularLocation>
</comment>
<comment type="similarity">
    <text evidence="2">Belongs to the amino acid-polyamine-organocation (APC) superfamily. Spore germination protein (SGP) (TC 2.A.3.9) family.</text>
</comment>
<keyword evidence="4" id="KW-0309">Germination</keyword>
<evidence type="ECO:0000256" key="5">
    <source>
        <dbReference type="ARBA" id="ARBA00022692"/>
    </source>
</evidence>
<keyword evidence="7 8" id="KW-0472">Membrane</keyword>
<feature type="transmembrane region" description="Helical" evidence="8">
    <location>
        <begin position="12"/>
        <end position="35"/>
    </location>
</feature>
<gene>
    <name evidence="9" type="ORF">OB236_30060</name>
</gene>
<accession>A0ABT2UQT2</accession>